<comment type="similarity">
    <text evidence="1">Belongs to the arylamine N-acetyltransferase family.</text>
</comment>
<reference evidence="4" key="1">
    <citation type="journal article" date="2020" name="Cell">
        <title>Large-Scale Comparative Analyses of Tick Genomes Elucidate Their Genetic Diversity and Vector Capacities.</title>
        <authorList>
            <consortium name="Tick Genome and Microbiome Consortium (TIGMIC)"/>
            <person name="Jia N."/>
            <person name="Wang J."/>
            <person name="Shi W."/>
            <person name="Du L."/>
            <person name="Sun Y."/>
            <person name="Zhan W."/>
            <person name="Jiang J.F."/>
            <person name="Wang Q."/>
            <person name="Zhang B."/>
            <person name="Ji P."/>
            <person name="Bell-Sakyi L."/>
            <person name="Cui X.M."/>
            <person name="Yuan T.T."/>
            <person name="Jiang B.G."/>
            <person name="Yang W.F."/>
            <person name="Lam T.T."/>
            <person name="Chang Q.C."/>
            <person name="Ding S.J."/>
            <person name="Wang X.J."/>
            <person name="Zhu J.G."/>
            <person name="Ruan X.D."/>
            <person name="Zhao L."/>
            <person name="Wei J.T."/>
            <person name="Ye R.Z."/>
            <person name="Que T.C."/>
            <person name="Du C.H."/>
            <person name="Zhou Y.H."/>
            <person name="Cheng J.X."/>
            <person name="Dai P.F."/>
            <person name="Guo W.B."/>
            <person name="Han X.H."/>
            <person name="Huang E.J."/>
            <person name="Li L.F."/>
            <person name="Wei W."/>
            <person name="Gao Y.C."/>
            <person name="Liu J.Z."/>
            <person name="Shao H.Z."/>
            <person name="Wang X."/>
            <person name="Wang C.C."/>
            <person name="Yang T.C."/>
            <person name="Huo Q.B."/>
            <person name="Li W."/>
            <person name="Chen H.Y."/>
            <person name="Chen S.E."/>
            <person name="Zhou L.G."/>
            <person name="Ni X.B."/>
            <person name="Tian J.H."/>
            <person name="Sheng Y."/>
            <person name="Liu T."/>
            <person name="Pan Y.S."/>
            <person name="Xia L.Y."/>
            <person name="Li J."/>
            <person name="Zhao F."/>
            <person name="Cao W.C."/>
        </authorList>
    </citation>
    <scope>NUCLEOTIDE SEQUENCE</scope>
    <source>
        <strain evidence="4">Rsan-2018</strain>
    </source>
</reference>
<dbReference type="PANTHER" id="PTHR11786">
    <property type="entry name" value="N-HYDROXYARYLAMINE O-ACETYLTRANSFERASE"/>
    <property type="match status" value="1"/>
</dbReference>
<gene>
    <name evidence="4" type="ORF">HPB52_016403</name>
</gene>
<dbReference type="InterPro" id="IPR053710">
    <property type="entry name" value="Arylamine_NAT_domain_sf"/>
</dbReference>
<name>A0A9D4PRN9_RHISA</name>
<dbReference type="PANTHER" id="PTHR11786:SF0">
    <property type="entry name" value="ARYLAMINE N-ACETYLTRANSFERASE 4-RELATED"/>
    <property type="match status" value="1"/>
</dbReference>
<dbReference type="Proteomes" id="UP000821837">
    <property type="component" value="Chromosome 5"/>
</dbReference>
<dbReference type="AlphaFoldDB" id="A0A9D4PRN9"/>
<dbReference type="EC" id="2.3.1.5" evidence="2"/>
<proteinExistence type="inferred from homology"/>
<dbReference type="SUPFAM" id="SSF54001">
    <property type="entry name" value="Cysteine proteinases"/>
    <property type="match status" value="1"/>
</dbReference>
<dbReference type="Gene3D" id="1.10.10.2590">
    <property type="entry name" value="BEN domain"/>
    <property type="match status" value="1"/>
</dbReference>
<dbReference type="EMBL" id="JABSTV010001251">
    <property type="protein sequence ID" value="KAH7951986.1"/>
    <property type="molecule type" value="Genomic_DNA"/>
</dbReference>
<evidence type="ECO:0000256" key="1">
    <source>
        <dbReference type="ARBA" id="ARBA00006547"/>
    </source>
</evidence>
<dbReference type="GO" id="GO:0004060">
    <property type="term" value="F:arylamine N-acetyltransferase activity"/>
    <property type="evidence" value="ECO:0007669"/>
    <property type="project" value="UniProtKB-EC"/>
</dbReference>
<dbReference type="VEuPathDB" id="VectorBase:RSAN_051981"/>
<evidence type="ECO:0000256" key="2">
    <source>
        <dbReference type="ARBA" id="ARBA00012701"/>
    </source>
</evidence>
<evidence type="ECO:0000313" key="5">
    <source>
        <dbReference type="Proteomes" id="UP000821837"/>
    </source>
</evidence>
<feature type="region of interest" description="Disordered" evidence="3">
    <location>
        <begin position="43"/>
        <end position="66"/>
    </location>
</feature>
<sequence>MTYVLVQWVSENKWDVYPISCIEDAAVGYRLYTDKKSIGELRGTVNTHSDEGSDSEEKLSQLEKENRDIKEENKRLKRALEETQNYRESYRMVKKLKAIIEKVENAEREVVRPVLVDIGSGVMVEELQLDNLERGCPGNPGKFARGLLRILFTPDELKGKSLFGRKCNAKKDLEAKEALNPVRVKAVIDGKPSTPTLDYLDPLIKVHLQRVTFENMDVLLERRVSLDAETVFGKVTGRGRRGYYFELNSLFGRFLRTLGYSLRLRATRLRLTTPADSAKRTRTSHMVLLVELAHGDQYIVDVIMVMCGLHRGLPVAGDATPFRPYDLDWLDFGTLHWYSSTHPDSLMPRLLFGRLPIAPRRRLLGATYERPLRALVADRLNLSTADVEAPLRIRLRELLEDLRLGQNLFLKKRVWPGA</sequence>
<feature type="compositionally biased region" description="Basic and acidic residues" evidence="3">
    <location>
        <begin position="48"/>
        <end position="66"/>
    </location>
</feature>
<reference evidence="4" key="2">
    <citation type="submission" date="2021-09" db="EMBL/GenBank/DDBJ databases">
        <authorList>
            <person name="Jia N."/>
            <person name="Wang J."/>
            <person name="Shi W."/>
            <person name="Du L."/>
            <person name="Sun Y."/>
            <person name="Zhan W."/>
            <person name="Jiang J."/>
            <person name="Wang Q."/>
            <person name="Zhang B."/>
            <person name="Ji P."/>
            <person name="Sakyi L.B."/>
            <person name="Cui X."/>
            <person name="Yuan T."/>
            <person name="Jiang B."/>
            <person name="Yang W."/>
            <person name="Lam T.T.-Y."/>
            <person name="Chang Q."/>
            <person name="Ding S."/>
            <person name="Wang X."/>
            <person name="Zhu J."/>
            <person name="Ruan X."/>
            <person name="Zhao L."/>
            <person name="Wei J."/>
            <person name="Que T."/>
            <person name="Du C."/>
            <person name="Cheng J."/>
            <person name="Dai P."/>
            <person name="Han X."/>
            <person name="Huang E."/>
            <person name="Gao Y."/>
            <person name="Liu J."/>
            <person name="Shao H."/>
            <person name="Ye R."/>
            <person name="Li L."/>
            <person name="Wei W."/>
            <person name="Wang X."/>
            <person name="Wang C."/>
            <person name="Huo Q."/>
            <person name="Li W."/>
            <person name="Guo W."/>
            <person name="Chen H."/>
            <person name="Chen S."/>
            <person name="Zhou L."/>
            <person name="Zhou L."/>
            <person name="Ni X."/>
            <person name="Tian J."/>
            <person name="Zhou Y."/>
            <person name="Sheng Y."/>
            <person name="Liu T."/>
            <person name="Pan Y."/>
            <person name="Xia L."/>
            <person name="Li J."/>
            <person name="Zhao F."/>
            <person name="Cao W."/>
        </authorList>
    </citation>
    <scope>NUCLEOTIDE SEQUENCE</scope>
    <source>
        <strain evidence="4">Rsan-2018</strain>
        <tissue evidence="4">Larvae</tissue>
    </source>
</reference>
<protein>
    <recommendedName>
        <fullName evidence="2">arylamine N-acetyltransferase</fullName>
        <ecNumber evidence="2">2.3.1.5</ecNumber>
    </recommendedName>
</protein>
<comment type="caution">
    <text evidence="4">The sequence shown here is derived from an EMBL/GenBank/DDBJ whole genome shotgun (WGS) entry which is preliminary data.</text>
</comment>
<organism evidence="4 5">
    <name type="scientific">Rhipicephalus sanguineus</name>
    <name type="common">Brown dog tick</name>
    <name type="synonym">Ixodes sanguineus</name>
    <dbReference type="NCBI Taxonomy" id="34632"/>
    <lineage>
        <taxon>Eukaryota</taxon>
        <taxon>Metazoa</taxon>
        <taxon>Ecdysozoa</taxon>
        <taxon>Arthropoda</taxon>
        <taxon>Chelicerata</taxon>
        <taxon>Arachnida</taxon>
        <taxon>Acari</taxon>
        <taxon>Parasitiformes</taxon>
        <taxon>Ixodida</taxon>
        <taxon>Ixodoidea</taxon>
        <taxon>Ixodidae</taxon>
        <taxon>Rhipicephalinae</taxon>
        <taxon>Rhipicephalus</taxon>
        <taxon>Rhipicephalus</taxon>
    </lineage>
</organism>
<keyword evidence="5" id="KW-1185">Reference proteome</keyword>
<evidence type="ECO:0000256" key="3">
    <source>
        <dbReference type="SAM" id="MobiDB-lite"/>
    </source>
</evidence>
<accession>A0A9D4PRN9</accession>
<dbReference type="InterPro" id="IPR001447">
    <property type="entry name" value="Arylamine_N-AcTrfase"/>
</dbReference>
<dbReference type="VEuPathDB" id="VectorBase:RSAN_041593"/>
<dbReference type="InterPro" id="IPR038765">
    <property type="entry name" value="Papain-like_cys_pep_sf"/>
</dbReference>
<dbReference type="Pfam" id="PF00797">
    <property type="entry name" value="Acetyltransf_2"/>
    <property type="match status" value="1"/>
</dbReference>
<dbReference type="Gene3D" id="3.30.2140.20">
    <property type="match status" value="1"/>
</dbReference>
<evidence type="ECO:0000313" key="4">
    <source>
        <dbReference type="EMBL" id="KAH7951986.1"/>
    </source>
</evidence>